<gene>
    <name evidence="1" type="ORF">ODALV1_LOCUS5708</name>
</gene>
<proteinExistence type="predicted"/>
<keyword evidence="2" id="KW-1185">Reference proteome</keyword>
<reference evidence="1 2" key="1">
    <citation type="submission" date="2024-08" db="EMBL/GenBank/DDBJ databases">
        <authorList>
            <person name="Cucini C."/>
            <person name="Frati F."/>
        </authorList>
    </citation>
    <scope>NUCLEOTIDE SEQUENCE [LARGE SCALE GENOMIC DNA]</scope>
</reference>
<evidence type="ECO:0000313" key="2">
    <source>
        <dbReference type="Proteomes" id="UP001642540"/>
    </source>
</evidence>
<organism evidence="1 2">
    <name type="scientific">Orchesella dallaii</name>
    <dbReference type="NCBI Taxonomy" id="48710"/>
    <lineage>
        <taxon>Eukaryota</taxon>
        <taxon>Metazoa</taxon>
        <taxon>Ecdysozoa</taxon>
        <taxon>Arthropoda</taxon>
        <taxon>Hexapoda</taxon>
        <taxon>Collembola</taxon>
        <taxon>Entomobryomorpha</taxon>
        <taxon>Entomobryoidea</taxon>
        <taxon>Orchesellidae</taxon>
        <taxon>Orchesellinae</taxon>
        <taxon>Orchesella</taxon>
    </lineage>
</organism>
<sequence>MDISITKTSDYHHTAANESVQGEQIGSEMPLLATPDTFPVSAIVPIAQPDVKAPYRLTILENTTLHSILPKNGSSTQDEKPVTIAETKTEKYIPTQRSMSIIGSGIVVNRNYVRPVGPVSRSMDARFFATMPSFLESHNIENIQTTENPGDKKTGADSKEIYCNNMPGIELSFQSIVLDINDTVSCEKNLYMETDADSLVRTMCTIKKLSHRVNDIDKYTAAWLQLNPVLWARNNTCNALWQRRHNCTINKPRLYRKVMFKEHAHTESQFFVRVANIITNWNVRTHFLIIYNKTYKPYSFFTLL</sequence>
<accession>A0ABP1Q698</accession>
<dbReference type="Proteomes" id="UP001642540">
    <property type="component" value="Unassembled WGS sequence"/>
</dbReference>
<protein>
    <submittedName>
        <fullName evidence="1">Uncharacterized protein</fullName>
    </submittedName>
</protein>
<name>A0ABP1Q698_9HEXA</name>
<evidence type="ECO:0000313" key="1">
    <source>
        <dbReference type="EMBL" id="CAL8084126.1"/>
    </source>
</evidence>
<dbReference type="EMBL" id="CAXLJM020000017">
    <property type="protein sequence ID" value="CAL8084126.1"/>
    <property type="molecule type" value="Genomic_DNA"/>
</dbReference>
<comment type="caution">
    <text evidence="1">The sequence shown here is derived from an EMBL/GenBank/DDBJ whole genome shotgun (WGS) entry which is preliminary data.</text>
</comment>